<protein>
    <recommendedName>
        <fullName evidence="2">KATNIP domain-containing protein</fullName>
    </recommendedName>
</protein>
<sequence length="1904" mass="213069">MRSFKSFKERSDEHGVRKEQERLEKGFDVLLSGANQDRIKNQHRRREILRAASIKLKNETRSREGSRGRKNWKKVPEIKIKASDGTKVPVPNPLPVVEDAVVARETIAAAASPTFTEHSDYTVSSASIDEKATENAEMQIESFNGNLGQWDIVEKAACINSVPSLWNEETKVLVMCPGLTFESPFHGPCSWEHTPGRHDGRSTSSEHSEALCWAPRDEMRPDSQGELGIVYDVFYQDEVFEPYEAFMVTEDLQNGVQEESDENVDQPDDTLSRSATPPLERVESPEFSSRVTLKSLPSMSTCNSNEEFLSFSRRDLSVLRQSLRELQVGIFQENFAGLHGGTSEEIQEDVIPARGLTEDEEQDLVPKVLTARSSLCQEMLTQQERKVRPLSAARIVRPFSSSVVLGPKSQPVDLKERCPQLSAVAELPRAELDGAQIRENEIGVSADDQEASVCKKTKQLRLETQEASEGTILELLSAKVQLLDVSQQKYLLRVLDKLERAKTSGSLNLPSMFASLERSWMGLPLTSPEVEGAPKTHLIVLRILSTWGDTKFVGLVEVELFSIEGTKLELQASNISLQGSNPSDPTPCETISRILNGVVNTTREKNMWLCPLPPAGDPPLEIHIQVPGLDLIPGHMRIWNYNRSIGETTKGVREMQVYVDRELIWQGMVGKGCGNRVFDYSSRIPLLDEAPLSATTSTTKVQSSSAFQENHSLSSAPEEENKVPDQAVSDCALFSVGTSFTFSPIEGSSSPSSCGSLVSASSPLEGCSVLTATSELSGPDGGIVPVVEERGCLRLDGATDECTFVNGDASSSVSEHERVNLSARIAEGDVNHDTTESMRDHNAEKFMPIWLKGSQTEEDAGAHEYEEEHQEVDNMQLYSERAQSNHSDEEDEICEDSSYQGLPFGLRHPAFRNMEYLEAPVGSDSWFRQAVIQAGETYEEMMLGYNQHESEFSASKEKNICDSSSSKSNCDESKDQEKSEYCNSPRKQRLMHSAFSGLRKVVIRLRLGLRVAGRDETPPAEILTESDDINGGDGVNLLPQTSVGRINFLLGLSSKRMPGRQEECEPDTMYGDPNFVSSSIFESATDCEVRDSWDSLLKFRAAQMSDQQFCSSAIFCKQFEKPAQSTRFFSPDSNESEFAPIFSQPPVSDMIFQTKKQLESLRSSLCEAVMPSSESDGRNGQNESKFWSDAGQDLNINQGTNSLVPDFQTDSFKIPTLPRGRELIVNIVSTWGDPHYVGLVGIEMFDDRGHLIQIKDPSRQIQADPPDINVLPGYKNDPRTVDKLVDNVNLTCDDYHVWLTPFTPGRPHLIKINFDSTLTLSVLRFWNYNKSRIHSFRGARLVEVSLDQRLIFVGELRKASGLLADAAQHAEPILFTNNEAILEAVERYDMRYHKETESVLAHETAMKPLQRPDTAGMNTAAFSSKLNLENISLATISLEGGDRPATHAIRFRSSVPGNVLPLVNPERVEPHSEHMRLQHFSVYQERCPVGRVLTLNLLDTWGDPHYAGLTSIEVIDPDGVPYSISKDALTAKPRDLNDIPGCRGDHRTLDKLVDGCCVSTNDHHMWLIPFEGAKSEHWLRIDLGVSLPVAALKIWNYNKNLDDTCRGVKWLQVHLDDLEVSPPGGHLVRKAPGTDKFDFGHVLPLLRAKHNKRDFSQLEKVKFREKAKQKRSHVEFLRQEYETPLLPCGFVVKLTLLSTWGDQHYMGLNGVELYDEAGRILPLSIYNVHASPSSINELHGVSDLRTLDKLLDGVNNTWDDQHMWLTPYDPGKINYIYFVFEQPCMMSVMRIWNYSKTPTRGVYEFELHVDDLLVYKGCLRQAPPLSTFSSTGAVDFSQSIIFTSDETLIRTHKEHTYFRGDIEHTDVVLINDKHIESSAKPCVYSAFESRQRPATGLSGLRRPY</sequence>
<proteinExistence type="predicted"/>
<feature type="domain" description="KATNIP" evidence="2">
    <location>
        <begin position="1495"/>
        <end position="1822"/>
    </location>
</feature>
<organism evidence="3 4">
    <name type="scientific">Marchantia polymorpha</name>
    <name type="common">Common liverwort</name>
    <name type="synonym">Marchantia aquatica</name>
    <dbReference type="NCBI Taxonomy" id="3197"/>
    <lineage>
        <taxon>Eukaryota</taxon>
        <taxon>Viridiplantae</taxon>
        <taxon>Streptophyta</taxon>
        <taxon>Embryophyta</taxon>
        <taxon>Marchantiophyta</taxon>
        <taxon>Marchantiopsida</taxon>
        <taxon>Marchantiidae</taxon>
        <taxon>Marchantiales</taxon>
        <taxon>Marchantiaceae</taxon>
        <taxon>Marchantia</taxon>
    </lineage>
</organism>
<feature type="compositionally biased region" description="Acidic residues" evidence="1">
    <location>
        <begin position="258"/>
        <end position="268"/>
    </location>
</feature>
<reference evidence="4" key="1">
    <citation type="journal article" date="2017" name="Cell">
        <title>Insights into land plant evolution garnered from the Marchantia polymorpha genome.</title>
        <authorList>
            <person name="Bowman J.L."/>
            <person name="Kohchi T."/>
            <person name="Yamato K.T."/>
            <person name="Jenkins J."/>
            <person name="Shu S."/>
            <person name="Ishizaki K."/>
            <person name="Yamaoka S."/>
            <person name="Nishihama R."/>
            <person name="Nakamura Y."/>
            <person name="Berger F."/>
            <person name="Adam C."/>
            <person name="Aki S.S."/>
            <person name="Althoff F."/>
            <person name="Araki T."/>
            <person name="Arteaga-Vazquez M.A."/>
            <person name="Balasubrmanian S."/>
            <person name="Barry K."/>
            <person name="Bauer D."/>
            <person name="Boehm C.R."/>
            <person name="Briginshaw L."/>
            <person name="Caballero-Perez J."/>
            <person name="Catarino B."/>
            <person name="Chen F."/>
            <person name="Chiyoda S."/>
            <person name="Chovatia M."/>
            <person name="Davies K.M."/>
            <person name="Delmans M."/>
            <person name="Demura T."/>
            <person name="Dierschke T."/>
            <person name="Dolan L."/>
            <person name="Dorantes-Acosta A.E."/>
            <person name="Eklund D.M."/>
            <person name="Florent S.N."/>
            <person name="Flores-Sandoval E."/>
            <person name="Fujiyama A."/>
            <person name="Fukuzawa H."/>
            <person name="Galik B."/>
            <person name="Grimanelli D."/>
            <person name="Grimwood J."/>
            <person name="Grossniklaus U."/>
            <person name="Hamada T."/>
            <person name="Haseloff J."/>
            <person name="Hetherington A.J."/>
            <person name="Higo A."/>
            <person name="Hirakawa Y."/>
            <person name="Hundley H.N."/>
            <person name="Ikeda Y."/>
            <person name="Inoue K."/>
            <person name="Inoue S.I."/>
            <person name="Ishida S."/>
            <person name="Jia Q."/>
            <person name="Kakita M."/>
            <person name="Kanazawa T."/>
            <person name="Kawai Y."/>
            <person name="Kawashima T."/>
            <person name="Kennedy M."/>
            <person name="Kinose K."/>
            <person name="Kinoshita T."/>
            <person name="Kohara Y."/>
            <person name="Koide E."/>
            <person name="Komatsu K."/>
            <person name="Kopischke S."/>
            <person name="Kubo M."/>
            <person name="Kyozuka J."/>
            <person name="Lagercrantz U."/>
            <person name="Lin S.S."/>
            <person name="Lindquist E."/>
            <person name="Lipzen A.M."/>
            <person name="Lu C.W."/>
            <person name="De Luna E."/>
            <person name="Martienssen R.A."/>
            <person name="Minamino N."/>
            <person name="Mizutani M."/>
            <person name="Mizutani M."/>
            <person name="Mochizuki N."/>
            <person name="Monte I."/>
            <person name="Mosher R."/>
            <person name="Nagasaki H."/>
            <person name="Nakagami H."/>
            <person name="Naramoto S."/>
            <person name="Nishitani K."/>
            <person name="Ohtani M."/>
            <person name="Okamoto T."/>
            <person name="Okumura M."/>
            <person name="Phillips J."/>
            <person name="Pollak B."/>
            <person name="Reinders A."/>
            <person name="Rovekamp M."/>
            <person name="Sano R."/>
            <person name="Sawa S."/>
            <person name="Schmid M.W."/>
            <person name="Shirakawa M."/>
            <person name="Solano R."/>
            <person name="Spunde A."/>
            <person name="Suetsugu N."/>
            <person name="Sugano S."/>
            <person name="Sugiyama A."/>
            <person name="Sun R."/>
            <person name="Suzuki Y."/>
            <person name="Takenaka M."/>
            <person name="Takezawa D."/>
            <person name="Tomogane H."/>
            <person name="Tsuzuki M."/>
            <person name="Ueda T."/>
            <person name="Umeda M."/>
            <person name="Ward J.M."/>
            <person name="Watanabe Y."/>
            <person name="Yazaki K."/>
            <person name="Yokoyama R."/>
            <person name="Yoshitake Y."/>
            <person name="Yotsui I."/>
            <person name="Zachgo S."/>
            <person name="Schmutz J."/>
        </authorList>
    </citation>
    <scope>NUCLEOTIDE SEQUENCE [LARGE SCALE GENOMIC DNA]</scope>
    <source>
        <strain evidence="4">Tak-1</strain>
    </source>
</reference>
<dbReference type="InterPro" id="IPR026704">
    <property type="entry name" value="KATNIP"/>
</dbReference>
<feature type="domain" description="KATNIP" evidence="2">
    <location>
        <begin position="1226"/>
        <end position="1394"/>
    </location>
</feature>
<dbReference type="InterPro" id="IPR027859">
    <property type="entry name" value="KATNIP_dom"/>
</dbReference>
<dbReference type="Pfam" id="PF14652">
    <property type="entry name" value="DUF4457"/>
    <property type="match status" value="3"/>
</dbReference>
<feature type="compositionally biased region" description="Basic and acidic residues" evidence="1">
    <location>
        <begin position="969"/>
        <end position="980"/>
    </location>
</feature>
<feature type="compositionally biased region" description="Polar residues" evidence="1">
    <location>
        <begin position="697"/>
        <end position="715"/>
    </location>
</feature>
<dbReference type="OrthoDB" id="513544at2759"/>
<evidence type="ECO:0000256" key="1">
    <source>
        <dbReference type="SAM" id="MobiDB-lite"/>
    </source>
</evidence>
<gene>
    <name evidence="3" type="ORF">MARPO_0032s0156</name>
</gene>
<dbReference type="EMBL" id="KZ772704">
    <property type="protein sequence ID" value="PTQ41994.1"/>
    <property type="molecule type" value="Genomic_DNA"/>
</dbReference>
<dbReference type="Gramene" id="Mp5g14640.1">
    <property type="protein sequence ID" value="Mp5g14640.1.cds"/>
    <property type="gene ID" value="Mp5g14640"/>
</dbReference>
<evidence type="ECO:0000259" key="2">
    <source>
        <dbReference type="Pfam" id="PF14652"/>
    </source>
</evidence>
<accession>A0A2R6X7B2</accession>
<dbReference type="Proteomes" id="UP000244005">
    <property type="component" value="Unassembled WGS sequence"/>
</dbReference>
<dbReference type="PANTHER" id="PTHR21534">
    <property type="entry name" value="KATANIN-INTERACTING PROTEIN"/>
    <property type="match status" value="1"/>
</dbReference>
<feature type="region of interest" description="Disordered" evidence="1">
    <location>
        <begin position="256"/>
        <end position="286"/>
    </location>
</feature>
<evidence type="ECO:0000313" key="4">
    <source>
        <dbReference type="Proteomes" id="UP000244005"/>
    </source>
</evidence>
<feature type="region of interest" description="Disordered" evidence="1">
    <location>
        <begin position="697"/>
        <end position="721"/>
    </location>
</feature>
<dbReference type="PANTHER" id="PTHR21534:SF0">
    <property type="entry name" value="KATANIN-INTERACTING PROTEIN"/>
    <property type="match status" value="1"/>
</dbReference>
<evidence type="ECO:0000313" key="3">
    <source>
        <dbReference type="EMBL" id="PTQ41994.1"/>
    </source>
</evidence>
<keyword evidence="4" id="KW-1185">Reference proteome</keyword>
<name>A0A2R6X7B2_MARPO</name>
<feature type="region of interest" description="Disordered" evidence="1">
    <location>
        <begin position="1"/>
        <end position="20"/>
    </location>
</feature>
<feature type="region of interest" description="Disordered" evidence="1">
    <location>
        <begin position="956"/>
        <end position="982"/>
    </location>
</feature>
<feature type="domain" description="KATNIP" evidence="2">
    <location>
        <begin position="541"/>
        <end position="715"/>
    </location>
</feature>